<dbReference type="Proteomes" id="UP001497382">
    <property type="component" value="Unassembled WGS sequence"/>
</dbReference>
<reference evidence="1 2" key="1">
    <citation type="submission" date="2024-04" db="EMBL/GenBank/DDBJ databases">
        <authorList>
            <person name="Rising A."/>
            <person name="Reimegard J."/>
            <person name="Sonavane S."/>
            <person name="Akerstrom W."/>
            <person name="Nylinder S."/>
            <person name="Hedman E."/>
            <person name="Kallberg Y."/>
        </authorList>
    </citation>
    <scope>NUCLEOTIDE SEQUENCE [LARGE SCALE GENOMIC DNA]</scope>
</reference>
<sequence length="63" mass="7229">MLLFYIVTKQIKAFIVAVDKLRNSFVIEIRRLRSQPLSDARPELLIVAPRSRKTISSTPCLSQ</sequence>
<proteinExistence type="predicted"/>
<feature type="non-terminal residue" evidence="1">
    <location>
        <position position="63"/>
    </location>
</feature>
<comment type="caution">
    <text evidence="1">The sequence shown here is derived from an EMBL/GenBank/DDBJ whole genome shotgun (WGS) entry which is preliminary data.</text>
</comment>
<dbReference type="AlphaFoldDB" id="A0AAV2BW23"/>
<evidence type="ECO:0000313" key="1">
    <source>
        <dbReference type="EMBL" id="CAL1300062.1"/>
    </source>
</evidence>
<organism evidence="1 2">
    <name type="scientific">Larinioides sclopetarius</name>
    <dbReference type="NCBI Taxonomy" id="280406"/>
    <lineage>
        <taxon>Eukaryota</taxon>
        <taxon>Metazoa</taxon>
        <taxon>Ecdysozoa</taxon>
        <taxon>Arthropoda</taxon>
        <taxon>Chelicerata</taxon>
        <taxon>Arachnida</taxon>
        <taxon>Araneae</taxon>
        <taxon>Araneomorphae</taxon>
        <taxon>Entelegynae</taxon>
        <taxon>Araneoidea</taxon>
        <taxon>Araneidae</taxon>
        <taxon>Larinioides</taxon>
    </lineage>
</organism>
<dbReference type="EMBL" id="CAXIEN010000532">
    <property type="protein sequence ID" value="CAL1300062.1"/>
    <property type="molecule type" value="Genomic_DNA"/>
</dbReference>
<name>A0AAV2BW23_9ARAC</name>
<keyword evidence="2" id="KW-1185">Reference proteome</keyword>
<protein>
    <submittedName>
        <fullName evidence="1">Uncharacterized protein</fullName>
    </submittedName>
</protein>
<accession>A0AAV2BW23</accession>
<gene>
    <name evidence="1" type="ORF">LARSCL_LOCUS21719</name>
</gene>
<evidence type="ECO:0000313" key="2">
    <source>
        <dbReference type="Proteomes" id="UP001497382"/>
    </source>
</evidence>